<dbReference type="EMBL" id="JAVFKD010000002">
    <property type="protein sequence ID" value="KAK5997391.1"/>
    <property type="molecule type" value="Genomic_DNA"/>
</dbReference>
<gene>
    <name evidence="1" type="ORF">PT974_02747</name>
</gene>
<keyword evidence="2" id="KW-1185">Reference proteome</keyword>
<dbReference type="Proteomes" id="UP001338125">
    <property type="component" value="Unassembled WGS sequence"/>
</dbReference>
<organism evidence="1 2">
    <name type="scientific">Cladobotryum mycophilum</name>
    <dbReference type="NCBI Taxonomy" id="491253"/>
    <lineage>
        <taxon>Eukaryota</taxon>
        <taxon>Fungi</taxon>
        <taxon>Dikarya</taxon>
        <taxon>Ascomycota</taxon>
        <taxon>Pezizomycotina</taxon>
        <taxon>Sordariomycetes</taxon>
        <taxon>Hypocreomycetidae</taxon>
        <taxon>Hypocreales</taxon>
        <taxon>Hypocreaceae</taxon>
        <taxon>Cladobotryum</taxon>
    </lineage>
</organism>
<proteinExistence type="predicted"/>
<evidence type="ECO:0000313" key="2">
    <source>
        <dbReference type="Proteomes" id="UP001338125"/>
    </source>
</evidence>
<evidence type="ECO:0000313" key="1">
    <source>
        <dbReference type="EMBL" id="KAK5997391.1"/>
    </source>
</evidence>
<protein>
    <submittedName>
        <fullName evidence="1">Uncharacterized protein</fullName>
    </submittedName>
</protein>
<name>A0ABR0SYX6_9HYPO</name>
<comment type="caution">
    <text evidence="1">The sequence shown here is derived from an EMBL/GenBank/DDBJ whole genome shotgun (WGS) entry which is preliminary data.</text>
</comment>
<accession>A0ABR0SYX6</accession>
<sequence>MDINKLNVNDIEFISTRLISPIEYFESPLVKSKPALKETPSPMT</sequence>
<reference evidence="1 2" key="1">
    <citation type="submission" date="2024-01" db="EMBL/GenBank/DDBJ databases">
        <title>Complete genome of Cladobotryum mycophilum ATHUM6906.</title>
        <authorList>
            <person name="Christinaki A.C."/>
            <person name="Myridakis A.I."/>
            <person name="Kouvelis V.N."/>
        </authorList>
    </citation>
    <scope>NUCLEOTIDE SEQUENCE [LARGE SCALE GENOMIC DNA]</scope>
    <source>
        <strain evidence="1 2">ATHUM6906</strain>
    </source>
</reference>